<evidence type="ECO:0000256" key="14">
    <source>
        <dbReference type="SAM" id="MobiDB-lite"/>
    </source>
</evidence>
<dbReference type="InterPro" id="IPR000826">
    <property type="entry name" value="Formyl_rcpt-rel"/>
</dbReference>
<dbReference type="PANTHER" id="PTHR24225">
    <property type="entry name" value="CHEMOTACTIC RECEPTOR"/>
    <property type="match status" value="1"/>
</dbReference>
<evidence type="ECO:0000256" key="9">
    <source>
        <dbReference type="ARBA" id="ARBA00023180"/>
    </source>
</evidence>
<dbReference type="PRINTS" id="PR00237">
    <property type="entry name" value="GPCRRHODOPSN"/>
</dbReference>
<dbReference type="GO" id="GO:0005886">
    <property type="term" value="C:plasma membrane"/>
    <property type="evidence" value="ECO:0007669"/>
    <property type="project" value="UniProtKB-SubCell"/>
</dbReference>
<evidence type="ECO:0000256" key="4">
    <source>
        <dbReference type="ARBA" id="ARBA00022989"/>
    </source>
</evidence>
<keyword evidence="10" id="KW-0807">Transducer</keyword>
<feature type="transmembrane region" description="Helical" evidence="15">
    <location>
        <begin position="28"/>
        <end position="51"/>
    </location>
</feature>
<dbReference type="GO" id="GO:0006954">
    <property type="term" value="P:inflammatory response"/>
    <property type="evidence" value="ECO:0007669"/>
    <property type="project" value="TreeGrafter"/>
</dbReference>
<keyword evidence="7" id="KW-1015">Disulfide bond</keyword>
<dbReference type="Ensembl" id="ENSPCET00000024114.1">
    <property type="protein sequence ID" value="ENSPCEP00000023338.1"/>
    <property type="gene ID" value="ENSPCEG00000017704.1"/>
</dbReference>
<dbReference type="InterPro" id="IPR017452">
    <property type="entry name" value="GPCR_Rhodpsn_7TM"/>
</dbReference>
<dbReference type="SUPFAM" id="SSF81321">
    <property type="entry name" value="Family A G protein-coupled receptor-like"/>
    <property type="match status" value="1"/>
</dbReference>
<dbReference type="GO" id="GO:0004875">
    <property type="term" value="F:complement receptor activity"/>
    <property type="evidence" value="ECO:0007669"/>
    <property type="project" value="TreeGrafter"/>
</dbReference>
<evidence type="ECO:0000256" key="7">
    <source>
        <dbReference type="ARBA" id="ARBA00023157"/>
    </source>
</evidence>
<accession>A0A8C8SKS4</accession>
<feature type="compositionally biased region" description="Low complexity" evidence="14">
    <location>
        <begin position="11"/>
        <end position="21"/>
    </location>
</feature>
<keyword evidence="9" id="KW-0325">Glycoprotein</keyword>
<dbReference type="Pfam" id="PF00001">
    <property type="entry name" value="7tm_1"/>
    <property type="match status" value="1"/>
</dbReference>
<evidence type="ECO:0000256" key="1">
    <source>
        <dbReference type="ARBA" id="ARBA00004651"/>
    </source>
</evidence>
<dbReference type="PANTHER" id="PTHR24225:SF5">
    <property type="entry name" value="G-PROTEIN COUPLED RECEPTOR 33-RELATED"/>
    <property type="match status" value="1"/>
</dbReference>
<dbReference type="AlphaFoldDB" id="A0A8C8SKS4"/>
<feature type="region of interest" description="Disordered" evidence="14">
    <location>
        <begin position="1"/>
        <end position="21"/>
    </location>
</feature>
<keyword evidence="2" id="KW-1003">Cell membrane</keyword>
<keyword evidence="18" id="KW-1185">Reference proteome</keyword>
<dbReference type="GO" id="GO:0007200">
    <property type="term" value="P:phospholipase C-activating G protein-coupled receptor signaling pathway"/>
    <property type="evidence" value="ECO:0007669"/>
    <property type="project" value="TreeGrafter"/>
</dbReference>
<dbReference type="PRINTS" id="PR00526">
    <property type="entry name" value="FMETLEUPHER"/>
</dbReference>
<evidence type="ECO:0000256" key="12">
    <source>
        <dbReference type="ARBA" id="ARBA00037161"/>
    </source>
</evidence>
<keyword evidence="3 15" id="KW-0812">Transmembrane</keyword>
<feature type="transmembrane region" description="Helical" evidence="15">
    <location>
        <begin position="199"/>
        <end position="223"/>
    </location>
</feature>
<comment type="similarity">
    <text evidence="11">Belongs to the chemokine-like receptor (CMKLR) family.</text>
</comment>
<name>A0A8C8SKS4_9SAUR</name>
<evidence type="ECO:0000256" key="8">
    <source>
        <dbReference type="ARBA" id="ARBA00023170"/>
    </source>
</evidence>
<evidence type="ECO:0000259" key="16">
    <source>
        <dbReference type="PROSITE" id="PS50262"/>
    </source>
</evidence>
<sequence length="237" mass="27044">MDQDIVTFPPTTETNSSQTSTTMKTPHLASAVLLFATFLVGAMGNGLYLWVLGLKMRTTVTTLWFLHLVSCSLLFTLLIPFFAVYLLLGLHWIFGTAMCKLLNACLSVCMFFSVFLITLISLDRYFLTHHPIWSRHHRTLPRVGYLIMGVWLISFALSTPYLVFRELHVEDGGRVICIDNYSVSGDWKGAEMRGLGRSIHMSIFMIRFLLGFLLPFCIIVGCYSRVGDHRFHISDWF</sequence>
<reference evidence="17" key="1">
    <citation type="submission" date="2025-08" db="UniProtKB">
        <authorList>
            <consortium name="Ensembl"/>
        </authorList>
    </citation>
    <scope>IDENTIFICATION</scope>
</reference>
<dbReference type="GO" id="GO:0004930">
    <property type="term" value="F:G protein-coupled receptor activity"/>
    <property type="evidence" value="ECO:0007669"/>
    <property type="project" value="UniProtKB-KW"/>
</dbReference>
<keyword evidence="8" id="KW-0675">Receptor</keyword>
<feature type="transmembrane region" description="Helical" evidence="15">
    <location>
        <begin position="63"/>
        <end position="95"/>
    </location>
</feature>
<dbReference type="Gene3D" id="1.20.1070.10">
    <property type="entry name" value="Rhodopsin 7-helix transmembrane proteins"/>
    <property type="match status" value="1"/>
</dbReference>
<feature type="transmembrane region" description="Helical" evidence="15">
    <location>
        <begin position="101"/>
        <end position="122"/>
    </location>
</feature>
<comment type="function">
    <text evidence="12">Orphan receptor; could be a chemoattractant receptor.</text>
</comment>
<keyword evidence="6 15" id="KW-0472">Membrane</keyword>
<evidence type="ECO:0000313" key="17">
    <source>
        <dbReference type="Ensembl" id="ENSPCEP00000023338.1"/>
    </source>
</evidence>
<evidence type="ECO:0000256" key="2">
    <source>
        <dbReference type="ARBA" id="ARBA00022475"/>
    </source>
</evidence>
<keyword evidence="5" id="KW-0297">G-protein coupled receptor</keyword>
<evidence type="ECO:0000256" key="11">
    <source>
        <dbReference type="ARBA" id="ARBA00025736"/>
    </source>
</evidence>
<comment type="subcellular location">
    <subcellularLocation>
        <location evidence="1">Cell membrane</location>
        <topology evidence="1">Multi-pass membrane protein</topology>
    </subcellularLocation>
</comment>
<dbReference type="GO" id="GO:0007204">
    <property type="term" value="P:positive regulation of cytosolic calcium ion concentration"/>
    <property type="evidence" value="ECO:0007669"/>
    <property type="project" value="TreeGrafter"/>
</dbReference>
<organism evidence="17 18">
    <name type="scientific">Pelusios castaneus</name>
    <name type="common">West African mud turtle</name>
    <dbReference type="NCBI Taxonomy" id="367368"/>
    <lineage>
        <taxon>Eukaryota</taxon>
        <taxon>Metazoa</taxon>
        <taxon>Chordata</taxon>
        <taxon>Craniata</taxon>
        <taxon>Vertebrata</taxon>
        <taxon>Euteleostomi</taxon>
        <taxon>Archelosauria</taxon>
        <taxon>Testudinata</taxon>
        <taxon>Testudines</taxon>
        <taxon>Pleurodira</taxon>
        <taxon>Pelomedusidae</taxon>
        <taxon>Pelusios</taxon>
    </lineage>
</organism>
<evidence type="ECO:0000256" key="6">
    <source>
        <dbReference type="ARBA" id="ARBA00023136"/>
    </source>
</evidence>
<evidence type="ECO:0000313" key="18">
    <source>
        <dbReference type="Proteomes" id="UP000694393"/>
    </source>
</evidence>
<feature type="domain" description="G-protein coupled receptors family 1 profile" evidence="16">
    <location>
        <begin position="44"/>
        <end position="226"/>
    </location>
</feature>
<dbReference type="PROSITE" id="PS50262">
    <property type="entry name" value="G_PROTEIN_RECEP_F1_2"/>
    <property type="match status" value="1"/>
</dbReference>
<dbReference type="Proteomes" id="UP000694393">
    <property type="component" value="Unplaced"/>
</dbReference>
<evidence type="ECO:0000256" key="13">
    <source>
        <dbReference type="ARBA" id="ARBA00039587"/>
    </source>
</evidence>
<evidence type="ECO:0000256" key="5">
    <source>
        <dbReference type="ARBA" id="ARBA00023040"/>
    </source>
</evidence>
<keyword evidence="4 15" id="KW-1133">Transmembrane helix</keyword>
<reference evidence="17" key="2">
    <citation type="submission" date="2025-09" db="UniProtKB">
        <authorList>
            <consortium name="Ensembl"/>
        </authorList>
    </citation>
    <scope>IDENTIFICATION</scope>
</reference>
<dbReference type="InterPro" id="IPR000276">
    <property type="entry name" value="GPCR_Rhodpsn"/>
</dbReference>
<feature type="transmembrane region" description="Helical" evidence="15">
    <location>
        <begin position="143"/>
        <end position="164"/>
    </location>
</feature>
<proteinExistence type="inferred from homology"/>
<evidence type="ECO:0000256" key="10">
    <source>
        <dbReference type="ARBA" id="ARBA00023224"/>
    </source>
</evidence>
<evidence type="ECO:0000256" key="3">
    <source>
        <dbReference type="ARBA" id="ARBA00022692"/>
    </source>
</evidence>
<evidence type="ECO:0000256" key="15">
    <source>
        <dbReference type="SAM" id="Phobius"/>
    </source>
</evidence>
<protein>
    <recommendedName>
        <fullName evidence="13">Probable G-protein coupled receptor 33</fullName>
    </recommendedName>
</protein>